<sequence length="469" mass="53525">MKAILIISSFVVVNSVYGASVKNLNALNKKSLYSDSFKSVQNDFKEYSNIYQYCRADYLDFNTYKPLENSELISVQAIFRHGDRAPTYFNVDDGNTWSLCDKTSLAKQLRPMTTIQLDDASIDITKGQVLQIPYNPVCIAGELTQKGAIDSIDLGKSMREVYVKKLGFLKPDLQNASQLKVRTSNSMRARQTANYVLSGLYPFTGNGDDVVVNSFYLPAATDNIFDNLSACPKSRVLYNKMAESDDFQEYLGMNKDYIDIMNPMIAANKSTLAFTSSRAYYLDSIQGRKCHGLPYACNKVGKCVNDDMYNTFTSDYTWETYFQKRLSPLSEEYNKLTAGLYLRDFKRDMEELVKLNKNRKKCPNKKSPRFYMYSAHDQTNHFVAYSLKAGVLDSLAAPFSSNMYFEVWKNNTNRKLSIRAFYNNRILQVYGKDGSRTNPWCDFNSCDYDTFMKFLDTVIPKNPSAECSA</sequence>
<organism evidence="4 5">
    <name type="scientific">Smittium culicis</name>
    <dbReference type="NCBI Taxonomy" id="133412"/>
    <lineage>
        <taxon>Eukaryota</taxon>
        <taxon>Fungi</taxon>
        <taxon>Fungi incertae sedis</taxon>
        <taxon>Zoopagomycota</taxon>
        <taxon>Kickxellomycotina</taxon>
        <taxon>Harpellomycetes</taxon>
        <taxon>Harpellales</taxon>
        <taxon>Legeriomycetaceae</taxon>
        <taxon>Smittium</taxon>
    </lineage>
</organism>
<dbReference type="Gene3D" id="3.40.50.1240">
    <property type="entry name" value="Phosphoglycerate mutase-like"/>
    <property type="match status" value="1"/>
</dbReference>
<protein>
    <submittedName>
        <fullName evidence="4">Putative acid phosphatase</fullName>
    </submittedName>
</protein>
<dbReference type="Pfam" id="PF00328">
    <property type="entry name" value="His_Phos_2"/>
    <property type="match status" value="1"/>
</dbReference>
<proteinExistence type="inferred from homology"/>
<dbReference type="EMBL" id="LSSM01002666">
    <property type="protein sequence ID" value="OMJ20782.1"/>
    <property type="molecule type" value="Genomic_DNA"/>
</dbReference>
<evidence type="ECO:0000313" key="5">
    <source>
        <dbReference type="Proteomes" id="UP000187429"/>
    </source>
</evidence>
<comment type="similarity">
    <text evidence="1">Belongs to the histidine acid phosphatase family.</text>
</comment>
<evidence type="ECO:0000256" key="2">
    <source>
        <dbReference type="ARBA" id="ARBA00022801"/>
    </source>
</evidence>
<dbReference type="SUPFAM" id="SSF53254">
    <property type="entry name" value="Phosphoglycerate mutase-like"/>
    <property type="match status" value="1"/>
</dbReference>
<evidence type="ECO:0000313" key="4">
    <source>
        <dbReference type="EMBL" id="OMJ20782.1"/>
    </source>
</evidence>
<evidence type="ECO:0000256" key="1">
    <source>
        <dbReference type="ARBA" id="ARBA00005375"/>
    </source>
</evidence>
<comment type="caution">
    <text evidence="4">The sequence shown here is derived from an EMBL/GenBank/DDBJ whole genome shotgun (WGS) entry which is preliminary data.</text>
</comment>
<dbReference type="Proteomes" id="UP000187429">
    <property type="component" value="Unassembled WGS sequence"/>
</dbReference>
<dbReference type="PANTHER" id="PTHR11567">
    <property type="entry name" value="ACID PHOSPHATASE-RELATED"/>
    <property type="match status" value="1"/>
</dbReference>
<feature type="chain" id="PRO_5012797089" evidence="3">
    <location>
        <begin position="19"/>
        <end position="469"/>
    </location>
</feature>
<dbReference type="InterPro" id="IPR050645">
    <property type="entry name" value="Histidine_acid_phosphatase"/>
</dbReference>
<dbReference type="InterPro" id="IPR000560">
    <property type="entry name" value="His_Pase_clade-2"/>
</dbReference>
<accession>A0A1R1Y1G0</accession>
<dbReference type="AlphaFoldDB" id="A0A1R1Y1G0"/>
<dbReference type="PANTHER" id="PTHR11567:SF110">
    <property type="entry name" value="2-PHOSPHOXYLOSE PHOSPHATASE 1"/>
    <property type="match status" value="1"/>
</dbReference>
<keyword evidence="3" id="KW-0732">Signal</keyword>
<dbReference type="CDD" id="cd07061">
    <property type="entry name" value="HP_HAP_like"/>
    <property type="match status" value="1"/>
</dbReference>
<gene>
    <name evidence="4" type="ORF">AYI69_g6075</name>
</gene>
<evidence type="ECO:0000256" key="3">
    <source>
        <dbReference type="SAM" id="SignalP"/>
    </source>
</evidence>
<feature type="signal peptide" evidence="3">
    <location>
        <begin position="1"/>
        <end position="18"/>
    </location>
</feature>
<dbReference type="GO" id="GO:0016791">
    <property type="term" value="F:phosphatase activity"/>
    <property type="evidence" value="ECO:0007669"/>
    <property type="project" value="TreeGrafter"/>
</dbReference>
<reference evidence="5" key="1">
    <citation type="submission" date="2017-01" db="EMBL/GenBank/DDBJ databases">
        <authorList>
            <person name="Wang Y."/>
            <person name="White M."/>
            <person name="Kvist S."/>
            <person name="Moncalvo J.-M."/>
        </authorList>
    </citation>
    <scope>NUCLEOTIDE SEQUENCE [LARGE SCALE GENOMIC DNA]</scope>
    <source>
        <strain evidence="5">ID-206-W2</strain>
    </source>
</reference>
<dbReference type="OrthoDB" id="10257284at2759"/>
<dbReference type="PROSITE" id="PS00616">
    <property type="entry name" value="HIS_ACID_PHOSPHAT_1"/>
    <property type="match status" value="1"/>
</dbReference>
<dbReference type="InterPro" id="IPR029033">
    <property type="entry name" value="His_PPase_superfam"/>
</dbReference>
<name>A0A1R1Y1G0_9FUNG</name>
<keyword evidence="5" id="KW-1185">Reference proteome</keyword>
<dbReference type="InterPro" id="IPR033379">
    <property type="entry name" value="Acid_Pase_AS"/>
</dbReference>
<keyword evidence="2" id="KW-0378">Hydrolase</keyword>